<gene>
    <name evidence="7" type="ORF">DACRYDRAFT_80144</name>
</gene>
<protein>
    <submittedName>
        <fullName evidence="7">Ribosome biogenesis protein YTM1</fullName>
    </submittedName>
</protein>
<dbReference type="PROSITE" id="PS00678">
    <property type="entry name" value="WD_REPEATS_1"/>
    <property type="match status" value="1"/>
</dbReference>
<keyword evidence="3" id="KW-0677">Repeat</keyword>
<keyword evidence="8" id="KW-1185">Reference proteome</keyword>
<evidence type="ECO:0000259" key="6">
    <source>
        <dbReference type="Pfam" id="PF08154"/>
    </source>
</evidence>
<accession>M5FUV5</accession>
<comment type="subcellular location">
    <subcellularLocation>
        <location evidence="1">Nucleus</location>
        <location evidence="1">Nucleolus</location>
    </subcellularLocation>
</comment>
<organism evidence="7 8">
    <name type="scientific">Dacryopinax primogenitus (strain DJM 731)</name>
    <name type="common">Brown rot fungus</name>
    <dbReference type="NCBI Taxonomy" id="1858805"/>
    <lineage>
        <taxon>Eukaryota</taxon>
        <taxon>Fungi</taxon>
        <taxon>Dikarya</taxon>
        <taxon>Basidiomycota</taxon>
        <taxon>Agaricomycotina</taxon>
        <taxon>Dacrymycetes</taxon>
        <taxon>Dacrymycetales</taxon>
        <taxon>Dacrymycetaceae</taxon>
        <taxon>Dacryopinax</taxon>
    </lineage>
</organism>
<proteinExistence type="predicted"/>
<reference evidence="7 8" key="1">
    <citation type="journal article" date="2012" name="Science">
        <title>The Paleozoic origin of enzymatic lignin decomposition reconstructed from 31 fungal genomes.</title>
        <authorList>
            <person name="Floudas D."/>
            <person name="Binder M."/>
            <person name="Riley R."/>
            <person name="Barry K."/>
            <person name="Blanchette R.A."/>
            <person name="Henrissat B."/>
            <person name="Martinez A.T."/>
            <person name="Otillar R."/>
            <person name="Spatafora J.W."/>
            <person name="Yadav J.S."/>
            <person name="Aerts A."/>
            <person name="Benoit I."/>
            <person name="Boyd A."/>
            <person name="Carlson A."/>
            <person name="Copeland A."/>
            <person name="Coutinho P.M."/>
            <person name="de Vries R.P."/>
            <person name="Ferreira P."/>
            <person name="Findley K."/>
            <person name="Foster B."/>
            <person name="Gaskell J."/>
            <person name="Glotzer D."/>
            <person name="Gorecki P."/>
            <person name="Heitman J."/>
            <person name="Hesse C."/>
            <person name="Hori C."/>
            <person name="Igarashi K."/>
            <person name="Jurgens J.A."/>
            <person name="Kallen N."/>
            <person name="Kersten P."/>
            <person name="Kohler A."/>
            <person name="Kuees U."/>
            <person name="Kumar T.K.A."/>
            <person name="Kuo A."/>
            <person name="LaButti K."/>
            <person name="Larrondo L.F."/>
            <person name="Lindquist E."/>
            <person name="Ling A."/>
            <person name="Lombard V."/>
            <person name="Lucas S."/>
            <person name="Lundell T."/>
            <person name="Martin R."/>
            <person name="McLaughlin D.J."/>
            <person name="Morgenstern I."/>
            <person name="Morin E."/>
            <person name="Murat C."/>
            <person name="Nagy L.G."/>
            <person name="Nolan M."/>
            <person name="Ohm R.A."/>
            <person name="Patyshakuliyeva A."/>
            <person name="Rokas A."/>
            <person name="Ruiz-Duenas F.J."/>
            <person name="Sabat G."/>
            <person name="Salamov A."/>
            <person name="Samejima M."/>
            <person name="Schmutz J."/>
            <person name="Slot J.C."/>
            <person name="St John F."/>
            <person name="Stenlid J."/>
            <person name="Sun H."/>
            <person name="Sun S."/>
            <person name="Syed K."/>
            <person name="Tsang A."/>
            <person name="Wiebenga A."/>
            <person name="Young D."/>
            <person name="Pisabarro A."/>
            <person name="Eastwood D.C."/>
            <person name="Martin F."/>
            <person name="Cullen D."/>
            <person name="Grigoriev I.V."/>
            <person name="Hibbett D.S."/>
        </authorList>
    </citation>
    <scope>NUCLEOTIDE SEQUENCE [LARGE SCALE GENOMIC DNA]</scope>
    <source>
        <strain evidence="7 8">DJM-731 SS1</strain>
    </source>
</reference>
<dbReference type="GeneID" id="63691491"/>
<dbReference type="PROSITE" id="PS50082">
    <property type="entry name" value="WD_REPEATS_2"/>
    <property type="match status" value="2"/>
</dbReference>
<name>M5FUV5_DACPD</name>
<dbReference type="InterPro" id="IPR015943">
    <property type="entry name" value="WD40/YVTN_repeat-like_dom_sf"/>
</dbReference>
<feature type="repeat" description="WD" evidence="5">
    <location>
        <begin position="276"/>
        <end position="315"/>
    </location>
</feature>
<evidence type="ECO:0000313" key="8">
    <source>
        <dbReference type="Proteomes" id="UP000030653"/>
    </source>
</evidence>
<dbReference type="PANTHER" id="PTHR19855:SF11">
    <property type="entry name" value="RIBOSOME BIOGENESIS PROTEIN WDR12"/>
    <property type="match status" value="1"/>
</dbReference>
<dbReference type="PROSITE" id="PS50294">
    <property type="entry name" value="WD_REPEATS_REGION"/>
    <property type="match status" value="1"/>
</dbReference>
<evidence type="ECO:0000256" key="5">
    <source>
        <dbReference type="PROSITE-ProRule" id="PRU00221"/>
    </source>
</evidence>
<dbReference type="STRING" id="1858805.M5FUV5"/>
<dbReference type="RefSeq" id="XP_040628448.1">
    <property type="nucleotide sequence ID" value="XM_040776429.1"/>
</dbReference>
<dbReference type="InterPro" id="IPR012972">
    <property type="entry name" value="NLE"/>
</dbReference>
<evidence type="ECO:0000313" key="7">
    <source>
        <dbReference type="EMBL" id="EJU01551.1"/>
    </source>
</evidence>
<dbReference type="InterPro" id="IPR001680">
    <property type="entry name" value="WD40_rpt"/>
</dbReference>
<dbReference type="Pfam" id="PF08154">
    <property type="entry name" value="NLE"/>
    <property type="match status" value="1"/>
</dbReference>
<sequence length="452" mass="48505">MTSTPALTETVPLLLTTRTAYPLPLSRILIPSSFTRYHLSQLINTSLSLNPPVPFDFLIRSHLLRGSIGGWMRANGVSAEELLEVEYIRSVLPPKVVGKIEQDDWVSALSLSLPHAIITGAYDHTLRIYTLAQEERHILHTHTAPITSVLTFPSPNSSGHVLASSSQDRTVHLQLLPPHPLDPASAPKWVTTLHTSQAQVSSVSVSPDRARLATATWDGVVGVFSSTIPTSHELAEPEDVELQALGPKSKKRKLRSTGEGTGTADEVFRKAPQLLLRGHEGKVSRAVFTPDALASAGWDGSVRVWDLESGVARVVKTTPDRVHLTLASTGPHLLTGTSDRFLTLTDPRSSALTSLTLAHSSPVNNVIPHPEPGMEHLVSSGTLAGVVRVWDLRAGREVVRVDRGGGGGKMLALDWRPAAMREEGAGAGEGEGGGVWAAGGEDKKVWVFTEGN</sequence>
<evidence type="ECO:0000256" key="3">
    <source>
        <dbReference type="ARBA" id="ARBA00022737"/>
    </source>
</evidence>
<dbReference type="HOGENOM" id="CLU_000288_57_0_1"/>
<dbReference type="SUPFAM" id="SSF50978">
    <property type="entry name" value="WD40 repeat-like"/>
    <property type="match status" value="1"/>
</dbReference>
<feature type="domain" description="NLE" evidence="6">
    <location>
        <begin position="15"/>
        <end position="69"/>
    </location>
</feature>
<keyword evidence="2 5" id="KW-0853">WD repeat</keyword>
<dbReference type="AlphaFoldDB" id="M5FUV5"/>
<dbReference type="Proteomes" id="UP000030653">
    <property type="component" value="Unassembled WGS sequence"/>
</dbReference>
<dbReference type="EMBL" id="JH795864">
    <property type="protein sequence ID" value="EJU01551.1"/>
    <property type="molecule type" value="Genomic_DNA"/>
</dbReference>
<dbReference type="PANTHER" id="PTHR19855">
    <property type="entry name" value="WD40 REPEAT PROTEIN 12, 37"/>
    <property type="match status" value="1"/>
</dbReference>
<dbReference type="GO" id="GO:0005730">
    <property type="term" value="C:nucleolus"/>
    <property type="evidence" value="ECO:0007669"/>
    <property type="project" value="UniProtKB-SubCell"/>
</dbReference>
<dbReference type="InterPro" id="IPR036322">
    <property type="entry name" value="WD40_repeat_dom_sf"/>
</dbReference>
<dbReference type="OMA" id="DHKYVEF"/>
<keyword evidence="4" id="KW-0539">Nucleus</keyword>
<dbReference type="InterPro" id="IPR019775">
    <property type="entry name" value="WD40_repeat_CS"/>
</dbReference>
<feature type="repeat" description="WD" evidence="5">
    <location>
        <begin position="356"/>
        <end position="400"/>
    </location>
</feature>
<evidence type="ECO:0000256" key="1">
    <source>
        <dbReference type="ARBA" id="ARBA00004604"/>
    </source>
</evidence>
<evidence type="ECO:0000256" key="2">
    <source>
        <dbReference type="ARBA" id="ARBA00022574"/>
    </source>
</evidence>
<evidence type="ECO:0000256" key="4">
    <source>
        <dbReference type="ARBA" id="ARBA00023242"/>
    </source>
</evidence>
<dbReference type="Gene3D" id="2.130.10.10">
    <property type="entry name" value="YVTN repeat-like/Quinoprotein amine dehydrogenase"/>
    <property type="match status" value="1"/>
</dbReference>
<dbReference type="Pfam" id="PF00400">
    <property type="entry name" value="WD40"/>
    <property type="match status" value="3"/>
</dbReference>
<dbReference type="OrthoDB" id="10251381at2759"/>
<dbReference type="SMART" id="SM00320">
    <property type="entry name" value="WD40"/>
    <property type="match status" value="5"/>
</dbReference>